<sequence length="67" mass="7358">MRPPGERGLYALVTCPWCIGFWLSTLAYVLVYAIGTWPSTLAERALAAVLVASTSWLVGALNIRYAR</sequence>
<dbReference type="EMBL" id="JASCIS010000018">
    <property type="protein sequence ID" value="MDI3420667.1"/>
    <property type="molecule type" value="Genomic_DNA"/>
</dbReference>
<keyword evidence="1" id="KW-1133">Transmembrane helix</keyword>
<dbReference type="Proteomes" id="UP001237105">
    <property type="component" value="Unassembled WGS sequence"/>
</dbReference>
<reference evidence="2 3" key="1">
    <citation type="submission" date="2023-05" db="EMBL/GenBank/DDBJ databases">
        <title>Draft genome sequence of Streptomyces sp. B-S-A12 isolated from a cave soil in Thailand.</title>
        <authorList>
            <person name="Chamroensaksri N."/>
            <person name="Muangham S."/>
        </authorList>
    </citation>
    <scope>NUCLEOTIDE SEQUENCE [LARGE SCALE GENOMIC DNA]</scope>
    <source>
        <strain evidence="2 3">B-S-A12</strain>
    </source>
</reference>
<dbReference type="Pfam" id="PF07098">
    <property type="entry name" value="DUF1360"/>
    <property type="match status" value="1"/>
</dbReference>
<organism evidence="2 3">
    <name type="scientific">Streptomyces luteolus</name>
    <dbReference type="NCBI Taxonomy" id="3043615"/>
    <lineage>
        <taxon>Bacteria</taxon>
        <taxon>Bacillati</taxon>
        <taxon>Actinomycetota</taxon>
        <taxon>Actinomycetes</taxon>
        <taxon>Kitasatosporales</taxon>
        <taxon>Streptomycetaceae</taxon>
        <taxon>Streptomyces</taxon>
    </lineage>
</organism>
<comment type="caution">
    <text evidence="2">The sequence shown here is derived from an EMBL/GenBank/DDBJ whole genome shotgun (WGS) entry which is preliminary data.</text>
</comment>
<name>A0ABT6SYI0_9ACTN</name>
<dbReference type="RefSeq" id="WP_282536539.1">
    <property type="nucleotide sequence ID" value="NZ_JASCIS010000018.1"/>
</dbReference>
<protein>
    <submittedName>
        <fullName evidence="2">DUF1360 domain-containing protein</fullName>
    </submittedName>
</protein>
<evidence type="ECO:0000313" key="3">
    <source>
        <dbReference type="Proteomes" id="UP001237105"/>
    </source>
</evidence>
<keyword evidence="3" id="KW-1185">Reference proteome</keyword>
<keyword evidence="1" id="KW-0472">Membrane</keyword>
<gene>
    <name evidence="2" type="ORF">QIT00_19265</name>
</gene>
<accession>A0ABT6SYI0</accession>
<proteinExistence type="predicted"/>
<feature type="transmembrane region" description="Helical" evidence="1">
    <location>
        <begin position="45"/>
        <end position="63"/>
    </location>
</feature>
<feature type="transmembrane region" description="Helical" evidence="1">
    <location>
        <begin position="9"/>
        <end position="33"/>
    </location>
</feature>
<evidence type="ECO:0000256" key="1">
    <source>
        <dbReference type="SAM" id="Phobius"/>
    </source>
</evidence>
<keyword evidence="1" id="KW-0812">Transmembrane</keyword>
<evidence type="ECO:0000313" key="2">
    <source>
        <dbReference type="EMBL" id="MDI3420667.1"/>
    </source>
</evidence>
<dbReference type="InterPro" id="IPR010773">
    <property type="entry name" value="Mycophage_PG1_Gp7"/>
</dbReference>